<accession>A0A7S0B3F5</accession>
<evidence type="ECO:0000313" key="5">
    <source>
        <dbReference type="EMBL" id="CAD8382273.1"/>
    </source>
</evidence>
<protein>
    <submittedName>
        <fullName evidence="5">Uncharacterized protein</fullName>
    </submittedName>
</protein>
<keyword evidence="4" id="KW-0732">Signal</keyword>
<keyword evidence="2 3" id="KW-0040">ANK repeat</keyword>
<dbReference type="PROSITE" id="PS50088">
    <property type="entry name" value="ANK_REPEAT"/>
    <property type="match status" value="3"/>
</dbReference>
<evidence type="ECO:0000256" key="4">
    <source>
        <dbReference type="SAM" id="SignalP"/>
    </source>
</evidence>
<feature type="repeat" description="ANK" evidence="3">
    <location>
        <begin position="108"/>
        <end position="140"/>
    </location>
</feature>
<reference evidence="5" key="1">
    <citation type="submission" date="2021-01" db="EMBL/GenBank/DDBJ databases">
        <authorList>
            <person name="Corre E."/>
            <person name="Pelletier E."/>
            <person name="Niang G."/>
            <person name="Scheremetjew M."/>
            <person name="Finn R."/>
            <person name="Kale V."/>
            <person name="Holt S."/>
            <person name="Cochrane G."/>
            <person name="Meng A."/>
            <person name="Brown T."/>
            <person name="Cohen L."/>
        </authorList>
    </citation>
    <scope>NUCLEOTIDE SEQUENCE</scope>
    <source>
        <strain evidence="5">Pbaha01</strain>
    </source>
</reference>
<evidence type="ECO:0000256" key="2">
    <source>
        <dbReference type="ARBA" id="ARBA00023043"/>
    </source>
</evidence>
<dbReference type="SUPFAM" id="SSF48403">
    <property type="entry name" value="Ankyrin repeat"/>
    <property type="match status" value="1"/>
</dbReference>
<dbReference type="Pfam" id="PF12796">
    <property type="entry name" value="Ank_2"/>
    <property type="match status" value="1"/>
</dbReference>
<proteinExistence type="predicted"/>
<dbReference type="EMBL" id="HBEG01042540">
    <property type="protein sequence ID" value="CAD8382273.1"/>
    <property type="molecule type" value="Transcribed_RNA"/>
</dbReference>
<organism evidence="5">
    <name type="scientific">Pyrodinium bahamense</name>
    <dbReference type="NCBI Taxonomy" id="73915"/>
    <lineage>
        <taxon>Eukaryota</taxon>
        <taxon>Sar</taxon>
        <taxon>Alveolata</taxon>
        <taxon>Dinophyceae</taxon>
        <taxon>Gonyaulacales</taxon>
        <taxon>Pyrocystaceae</taxon>
        <taxon>Pyrodinium</taxon>
    </lineage>
</organism>
<name>A0A7S0B3F5_9DINO</name>
<dbReference type="AlphaFoldDB" id="A0A7S0B3F5"/>
<dbReference type="PROSITE" id="PS50297">
    <property type="entry name" value="ANK_REP_REGION"/>
    <property type="match status" value="2"/>
</dbReference>
<dbReference type="InterPro" id="IPR002110">
    <property type="entry name" value="Ankyrin_rpt"/>
</dbReference>
<dbReference type="SMART" id="SM00248">
    <property type="entry name" value="ANK"/>
    <property type="match status" value="4"/>
</dbReference>
<keyword evidence="1" id="KW-0677">Repeat</keyword>
<gene>
    <name evidence="5" type="ORF">PBAH0796_LOCUS25961</name>
</gene>
<dbReference type="InterPro" id="IPR036770">
    <property type="entry name" value="Ankyrin_rpt-contain_sf"/>
</dbReference>
<dbReference type="PANTHER" id="PTHR24171">
    <property type="entry name" value="ANKYRIN REPEAT DOMAIN-CONTAINING PROTEIN 39-RELATED"/>
    <property type="match status" value="1"/>
</dbReference>
<dbReference type="Pfam" id="PF00023">
    <property type="entry name" value="Ank"/>
    <property type="match status" value="1"/>
</dbReference>
<feature type="repeat" description="ANK" evidence="3">
    <location>
        <begin position="74"/>
        <end position="106"/>
    </location>
</feature>
<dbReference type="Gene3D" id="1.25.40.20">
    <property type="entry name" value="Ankyrin repeat-containing domain"/>
    <property type="match status" value="1"/>
</dbReference>
<evidence type="ECO:0000256" key="3">
    <source>
        <dbReference type="PROSITE-ProRule" id="PRU00023"/>
    </source>
</evidence>
<evidence type="ECO:0000256" key="1">
    <source>
        <dbReference type="ARBA" id="ARBA00022737"/>
    </source>
</evidence>
<sequence>MGAAVAAARLLLLLLLPPLLRRQADFGANADEYCCPQHKHTQSEMWQAIKAVQPWMILHLYERGDLDIEEPDENGLTPLFYYAKAGDIEMVKFFLNLGAKYEVIDPATNLTVLYDCTLRGYIDICRLMLKLGADPDVYDNAGMQPIWYAVRNQWWDMIYMLLDFNATAEAARDYRNYSPLSLAAIVNRIDIATLLLEHGADPHVLKEEVPNYKGKLSIISVCHKPGWLPENPTTGKCQEWQPGFIITLEAILKAHAFYEMVELLEDALGIPHSDRAIAYVGSGIEGTGTQGI</sequence>
<feature type="signal peptide" evidence="4">
    <location>
        <begin position="1"/>
        <end position="22"/>
    </location>
</feature>
<feature type="repeat" description="ANK" evidence="3">
    <location>
        <begin position="175"/>
        <end position="207"/>
    </location>
</feature>
<feature type="chain" id="PRO_5031102276" evidence="4">
    <location>
        <begin position="23"/>
        <end position="292"/>
    </location>
</feature>